<keyword evidence="1" id="KW-0812">Transmembrane</keyword>
<evidence type="ECO:0000313" key="3">
    <source>
        <dbReference type="Proteomes" id="UP001158730"/>
    </source>
</evidence>
<name>A0AA42MXJ1_AQUAC</name>
<evidence type="ECO:0000313" key="2">
    <source>
        <dbReference type="EMBL" id="MDH1053606.1"/>
    </source>
</evidence>
<gene>
    <name evidence="2" type="ORF">N5C05_02400</name>
</gene>
<protein>
    <submittedName>
        <fullName evidence="2">Uncharacterized protein</fullName>
    </submittedName>
</protein>
<dbReference type="RefSeq" id="WP_023082849.1">
    <property type="nucleotide sequence ID" value="NZ_JAOBYN010000002.1"/>
</dbReference>
<sequence>MNITLFTRPKSVLTVGLALLLAFDPNLIFQWTGLVLGDAGTLLGRILGLVYLGIAIELWFVRSNSDLPARNALLLTAVDCSVVALLVQVQLAGLMNVLGWGLIAVYLGSGLGFLWCAMQVARNGAVRESLS</sequence>
<evidence type="ECO:0000256" key="1">
    <source>
        <dbReference type="SAM" id="Phobius"/>
    </source>
</evidence>
<keyword evidence="1" id="KW-0472">Membrane</keyword>
<reference evidence="2" key="1">
    <citation type="submission" date="2022-09" db="EMBL/GenBank/DDBJ databases">
        <title>Intensive care unit water sources are persistently colonized with multi-drug resistant bacteria and are the site of extensive horizontal gene transfer of antibiotic resistance genes.</title>
        <authorList>
            <person name="Diorio-Toth L."/>
        </authorList>
    </citation>
    <scope>NUCLEOTIDE SEQUENCE</scope>
    <source>
        <strain evidence="2">GD03990</strain>
    </source>
</reference>
<dbReference type="EMBL" id="JAOBYN010000002">
    <property type="protein sequence ID" value="MDH1053606.1"/>
    <property type="molecule type" value="Genomic_DNA"/>
</dbReference>
<dbReference type="GeneID" id="300417069"/>
<accession>A0AA42MXJ1</accession>
<feature type="transmembrane region" description="Helical" evidence="1">
    <location>
        <begin position="40"/>
        <end position="60"/>
    </location>
</feature>
<proteinExistence type="predicted"/>
<dbReference type="Proteomes" id="UP001158730">
    <property type="component" value="Unassembled WGS sequence"/>
</dbReference>
<keyword evidence="1" id="KW-1133">Transmembrane helix</keyword>
<comment type="caution">
    <text evidence="2">The sequence shown here is derived from an EMBL/GenBank/DDBJ whole genome shotgun (WGS) entry which is preliminary data.</text>
</comment>
<feature type="transmembrane region" description="Helical" evidence="1">
    <location>
        <begin position="97"/>
        <end position="117"/>
    </location>
</feature>
<feature type="transmembrane region" description="Helical" evidence="1">
    <location>
        <begin position="72"/>
        <end position="91"/>
    </location>
</feature>
<organism evidence="2 3">
    <name type="scientific">Aquipseudomonas alcaligenes</name>
    <name type="common">Pseudomonas alcaligenes</name>
    <dbReference type="NCBI Taxonomy" id="43263"/>
    <lineage>
        <taxon>Bacteria</taxon>
        <taxon>Pseudomonadati</taxon>
        <taxon>Pseudomonadota</taxon>
        <taxon>Gammaproteobacteria</taxon>
        <taxon>Pseudomonadales</taxon>
        <taxon>Pseudomonadaceae</taxon>
        <taxon>Aquipseudomonas</taxon>
    </lineage>
</organism>
<dbReference type="AlphaFoldDB" id="A0AA42MXJ1"/>